<dbReference type="RefSeq" id="WP_377367140.1">
    <property type="nucleotide sequence ID" value="NZ_JAOTJD010000002.1"/>
</dbReference>
<evidence type="ECO:0000313" key="2">
    <source>
        <dbReference type="Proteomes" id="UP001598130"/>
    </source>
</evidence>
<evidence type="ECO:0000313" key="1">
    <source>
        <dbReference type="EMBL" id="MFD3262736.1"/>
    </source>
</evidence>
<proteinExistence type="predicted"/>
<dbReference type="Pfam" id="PF20212">
    <property type="entry name" value="DUF6572"/>
    <property type="match status" value="1"/>
</dbReference>
<keyword evidence="2" id="KW-1185">Reference proteome</keyword>
<organism evidence="1 2">
    <name type="scientific">Phenylobacterium ferrooxidans</name>
    <dbReference type="NCBI Taxonomy" id="2982689"/>
    <lineage>
        <taxon>Bacteria</taxon>
        <taxon>Pseudomonadati</taxon>
        <taxon>Pseudomonadota</taxon>
        <taxon>Alphaproteobacteria</taxon>
        <taxon>Caulobacterales</taxon>
        <taxon>Caulobacteraceae</taxon>
        <taxon>Phenylobacterium</taxon>
    </lineage>
</organism>
<gene>
    <name evidence="1" type="ORF">OCL97_02025</name>
</gene>
<accession>A0ABW6CKT0</accession>
<comment type="caution">
    <text evidence="1">The sequence shown here is derived from an EMBL/GenBank/DDBJ whole genome shotgun (WGS) entry which is preliminary data.</text>
</comment>
<protein>
    <submittedName>
        <fullName evidence="1">Uncharacterized protein</fullName>
    </submittedName>
</protein>
<dbReference type="Proteomes" id="UP001598130">
    <property type="component" value="Unassembled WGS sequence"/>
</dbReference>
<dbReference type="EMBL" id="JAOTJD010000002">
    <property type="protein sequence ID" value="MFD3262736.1"/>
    <property type="molecule type" value="Genomic_DNA"/>
</dbReference>
<dbReference type="InterPro" id="IPR046702">
    <property type="entry name" value="DUF6572"/>
</dbReference>
<name>A0ABW6CKT0_9CAUL</name>
<sequence>MSIENAEIIDGLGTDKIRGEATLLISDHWPWSDEPAHFALLEAKISRYIDFVTSGQIFEQMPNARGLPICIKLIHQHDPSVSAARFLEAAGQQLAELGLRFSHASLPDT</sequence>
<reference evidence="1 2" key="1">
    <citation type="submission" date="2022-09" db="EMBL/GenBank/DDBJ databases">
        <title>New species of Phenylobacterium.</title>
        <authorList>
            <person name="Mieszkin S."/>
        </authorList>
    </citation>
    <scope>NUCLEOTIDE SEQUENCE [LARGE SCALE GENOMIC DNA]</scope>
    <source>
        <strain evidence="1 2">HK31-G</strain>
    </source>
</reference>